<name>A0ABY0XMR2_9PSED</name>
<dbReference type="NCBIfam" id="TIGR00254">
    <property type="entry name" value="GGDEF"/>
    <property type="match status" value="1"/>
</dbReference>
<feature type="transmembrane region" description="Helical" evidence="3">
    <location>
        <begin position="167"/>
        <end position="184"/>
    </location>
</feature>
<organism evidence="5 6">
    <name type="scientific">Pseudomonas mohnii</name>
    <dbReference type="NCBI Taxonomy" id="395600"/>
    <lineage>
        <taxon>Bacteria</taxon>
        <taxon>Pseudomonadati</taxon>
        <taxon>Pseudomonadota</taxon>
        <taxon>Gammaproteobacteria</taxon>
        <taxon>Pseudomonadales</taxon>
        <taxon>Pseudomonadaceae</taxon>
        <taxon>Pseudomonas</taxon>
    </lineage>
</organism>
<feature type="domain" description="GGDEF" evidence="4">
    <location>
        <begin position="233"/>
        <end position="358"/>
    </location>
</feature>
<evidence type="ECO:0000256" key="3">
    <source>
        <dbReference type="SAM" id="Phobius"/>
    </source>
</evidence>
<evidence type="ECO:0000256" key="1">
    <source>
        <dbReference type="ARBA" id="ARBA00012528"/>
    </source>
</evidence>
<sequence length="359" mass="40554">MYKTIENEVTKQATPKALQYEFYQYDVERLHNFSGLIYIGGIGIWVLFDLIIGFIGDQRHYALSLLLVVLLLITVGVQRVARKARHFHLLNLVYVLMICLGIRLGIEGLPAHLHPTWLILSASSILYSASVLPLSREAFFGVLGIAWVVLNPFMMTTLSLFDFSGTMVLLSAVFISALTIYTYLKLRRSKLHNYIMAKLLIEHAYIDTLTEIPNRRAFMTRASNHLSTPPESGECYLAMVDVDNFKKVNDVYGHDIGDEVLKRIAADIKHIMADHEYARLGGEEFGVYLSGVTQADAERLVNTLCQRVRETSTHHPATVSVGVTRIETDTLHAALIKADHAMYESKLSGKDRYTFFRPD</sequence>
<keyword evidence="3" id="KW-0812">Transmembrane</keyword>
<dbReference type="SUPFAM" id="SSF55073">
    <property type="entry name" value="Nucleotide cyclase"/>
    <property type="match status" value="1"/>
</dbReference>
<dbReference type="CDD" id="cd01949">
    <property type="entry name" value="GGDEF"/>
    <property type="match status" value="1"/>
</dbReference>
<gene>
    <name evidence="5" type="ORF">SAMN05216205_0400</name>
</gene>
<dbReference type="InterPro" id="IPR000160">
    <property type="entry name" value="GGDEF_dom"/>
</dbReference>
<dbReference type="SMART" id="SM00267">
    <property type="entry name" value="GGDEF"/>
    <property type="match status" value="1"/>
</dbReference>
<dbReference type="InterPro" id="IPR043128">
    <property type="entry name" value="Rev_trsase/Diguanyl_cyclase"/>
</dbReference>
<dbReference type="PROSITE" id="PS50887">
    <property type="entry name" value="GGDEF"/>
    <property type="match status" value="1"/>
</dbReference>
<dbReference type="Proteomes" id="UP000199665">
    <property type="component" value="Unassembled WGS sequence"/>
</dbReference>
<comment type="caution">
    <text evidence="5">The sequence shown here is derived from an EMBL/GenBank/DDBJ whole genome shotgun (WGS) entry which is preliminary data.</text>
</comment>
<dbReference type="RefSeq" id="WP_090462151.1">
    <property type="nucleotide sequence ID" value="NZ_FNRV01000001.1"/>
</dbReference>
<evidence type="ECO:0000313" key="6">
    <source>
        <dbReference type="Proteomes" id="UP000199665"/>
    </source>
</evidence>
<keyword evidence="6" id="KW-1185">Reference proteome</keyword>
<accession>A0ABY0XMR2</accession>
<feature type="transmembrane region" description="Helical" evidence="3">
    <location>
        <begin position="61"/>
        <end position="77"/>
    </location>
</feature>
<protein>
    <recommendedName>
        <fullName evidence="1">diguanylate cyclase</fullName>
        <ecNumber evidence="1">2.7.7.65</ecNumber>
    </recommendedName>
</protein>
<proteinExistence type="predicted"/>
<feature type="transmembrane region" description="Helical" evidence="3">
    <location>
        <begin position="139"/>
        <end position="161"/>
    </location>
</feature>
<feature type="transmembrane region" description="Helical" evidence="3">
    <location>
        <begin position="35"/>
        <end position="55"/>
    </location>
</feature>
<evidence type="ECO:0000313" key="5">
    <source>
        <dbReference type="EMBL" id="SEB70538.1"/>
    </source>
</evidence>
<dbReference type="PANTHER" id="PTHR45138:SF9">
    <property type="entry name" value="DIGUANYLATE CYCLASE DGCM-RELATED"/>
    <property type="match status" value="1"/>
</dbReference>
<dbReference type="PANTHER" id="PTHR45138">
    <property type="entry name" value="REGULATORY COMPONENTS OF SENSORY TRANSDUCTION SYSTEM"/>
    <property type="match status" value="1"/>
</dbReference>
<dbReference type="EC" id="2.7.7.65" evidence="1"/>
<evidence type="ECO:0000259" key="4">
    <source>
        <dbReference type="PROSITE" id="PS50887"/>
    </source>
</evidence>
<keyword evidence="3" id="KW-0472">Membrane</keyword>
<feature type="transmembrane region" description="Helical" evidence="3">
    <location>
        <begin position="112"/>
        <end position="132"/>
    </location>
</feature>
<comment type="catalytic activity">
    <reaction evidence="2">
        <text>2 GTP = 3',3'-c-di-GMP + 2 diphosphate</text>
        <dbReference type="Rhea" id="RHEA:24898"/>
        <dbReference type="ChEBI" id="CHEBI:33019"/>
        <dbReference type="ChEBI" id="CHEBI:37565"/>
        <dbReference type="ChEBI" id="CHEBI:58805"/>
        <dbReference type="EC" id="2.7.7.65"/>
    </reaction>
</comment>
<reference evidence="5 6" key="1">
    <citation type="submission" date="2016-10" db="EMBL/GenBank/DDBJ databases">
        <authorList>
            <person name="Varghese N."/>
            <person name="Submissions S."/>
        </authorList>
    </citation>
    <scope>NUCLEOTIDE SEQUENCE [LARGE SCALE GENOMIC DNA]</scope>
    <source>
        <strain evidence="5 6">DSM 18327</strain>
    </source>
</reference>
<dbReference type="InterPro" id="IPR050469">
    <property type="entry name" value="Diguanylate_Cyclase"/>
</dbReference>
<dbReference type="Gene3D" id="3.30.70.270">
    <property type="match status" value="1"/>
</dbReference>
<dbReference type="EMBL" id="FNRV01000001">
    <property type="protein sequence ID" value="SEB70538.1"/>
    <property type="molecule type" value="Genomic_DNA"/>
</dbReference>
<feature type="transmembrane region" description="Helical" evidence="3">
    <location>
        <begin position="89"/>
        <end position="106"/>
    </location>
</feature>
<keyword evidence="3" id="KW-1133">Transmembrane helix</keyword>
<dbReference type="Pfam" id="PF00990">
    <property type="entry name" value="GGDEF"/>
    <property type="match status" value="1"/>
</dbReference>
<evidence type="ECO:0000256" key="2">
    <source>
        <dbReference type="ARBA" id="ARBA00034247"/>
    </source>
</evidence>
<dbReference type="InterPro" id="IPR029787">
    <property type="entry name" value="Nucleotide_cyclase"/>
</dbReference>